<dbReference type="Gene3D" id="3.40.30.10">
    <property type="entry name" value="Glutaredoxin"/>
    <property type="match status" value="1"/>
</dbReference>
<comment type="caution">
    <text evidence="5">The sequence shown here is derived from an EMBL/GenBank/DDBJ whole genome shotgun (WGS) entry which is preliminary data.</text>
</comment>
<reference evidence="5 6" key="1">
    <citation type="submission" date="2023-06" db="EMBL/GenBank/DDBJ databases">
        <title>Sporosarcina sp. nov., isolated from Korean traditional fermented seafood 'Jeotgal'.</title>
        <authorList>
            <person name="Yang A.-I."/>
            <person name="Shin N.-R."/>
        </authorList>
    </citation>
    <scope>NUCLEOTIDE SEQUENCE [LARGE SCALE GENOMIC DNA]</scope>
    <source>
        <strain evidence="5 6">KCTC3840</strain>
    </source>
</reference>
<feature type="domain" description="Thioredoxin" evidence="4">
    <location>
        <begin position="24"/>
        <end position="189"/>
    </location>
</feature>
<evidence type="ECO:0000313" key="6">
    <source>
        <dbReference type="Proteomes" id="UP001280629"/>
    </source>
</evidence>
<evidence type="ECO:0000256" key="2">
    <source>
        <dbReference type="ARBA" id="ARBA00023008"/>
    </source>
</evidence>
<name>A0ABU4FZY5_9BACL</name>
<keyword evidence="3" id="KW-0732">Signal</keyword>
<protein>
    <submittedName>
        <fullName evidence="5">SCO family protein</fullName>
    </submittedName>
</protein>
<dbReference type="EMBL" id="JAUBDH010000005">
    <property type="protein sequence ID" value="MDW0110279.1"/>
    <property type="molecule type" value="Genomic_DNA"/>
</dbReference>
<evidence type="ECO:0000256" key="1">
    <source>
        <dbReference type="ARBA" id="ARBA00010996"/>
    </source>
</evidence>
<dbReference type="SUPFAM" id="SSF52833">
    <property type="entry name" value="Thioredoxin-like"/>
    <property type="match status" value="1"/>
</dbReference>
<feature type="chain" id="PRO_5046472166" evidence="3">
    <location>
        <begin position="22"/>
        <end position="192"/>
    </location>
</feature>
<dbReference type="RefSeq" id="WP_317935833.1">
    <property type="nucleotide sequence ID" value="NZ_JAUBDH010000005.1"/>
</dbReference>
<dbReference type="CDD" id="cd02968">
    <property type="entry name" value="SCO"/>
    <property type="match status" value="1"/>
</dbReference>
<keyword evidence="6" id="KW-1185">Reference proteome</keyword>
<dbReference type="PROSITE" id="PS51352">
    <property type="entry name" value="THIOREDOXIN_2"/>
    <property type="match status" value="1"/>
</dbReference>
<dbReference type="PANTHER" id="PTHR12151">
    <property type="entry name" value="ELECTRON TRANSPORT PROTIN SCO1/SENC FAMILY MEMBER"/>
    <property type="match status" value="1"/>
</dbReference>
<keyword evidence="2" id="KW-0186">Copper</keyword>
<accession>A0ABU4FZY5</accession>
<evidence type="ECO:0000313" key="5">
    <source>
        <dbReference type="EMBL" id="MDW0110279.1"/>
    </source>
</evidence>
<dbReference type="Proteomes" id="UP001280629">
    <property type="component" value="Unassembled WGS sequence"/>
</dbReference>
<dbReference type="InterPro" id="IPR013766">
    <property type="entry name" value="Thioredoxin_domain"/>
</dbReference>
<evidence type="ECO:0000259" key="4">
    <source>
        <dbReference type="PROSITE" id="PS51352"/>
    </source>
</evidence>
<dbReference type="PANTHER" id="PTHR12151:SF25">
    <property type="entry name" value="LINALOOL DEHYDRATASE_ISOMERASE DOMAIN-CONTAINING PROTEIN"/>
    <property type="match status" value="1"/>
</dbReference>
<dbReference type="InterPro" id="IPR036249">
    <property type="entry name" value="Thioredoxin-like_sf"/>
</dbReference>
<sequence length="192" mass="21929">MKVIRFVVLFASVIALLSACSSPKTPEREIASFTFLDQQGDAFGLSQLEDTVWIADFIFTNCETVCPPMTSEMAALQEEFKKNDLDVQFVSFTADPDIDTPEILQTYAAQYTDDQSNWHFLTGYSKQEITTFARENFQTIIQKPEASDQVIHGTNFYLIAKDGKLVSEFNYVDEDYVHDLLKTVKQYTKQKN</sequence>
<gene>
    <name evidence="5" type="ORF">QT716_09555</name>
</gene>
<evidence type="ECO:0000256" key="3">
    <source>
        <dbReference type="SAM" id="SignalP"/>
    </source>
</evidence>
<feature type="signal peptide" evidence="3">
    <location>
        <begin position="1"/>
        <end position="21"/>
    </location>
</feature>
<proteinExistence type="inferred from homology"/>
<organism evidence="5 6">
    <name type="scientific">Sporosarcina aquimarina</name>
    <dbReference type="NCBI Taxonomy" id="114975"/>
    <lineage>
        <taxon>Bacteria</taxon>
        <taxon>Bacillati</taxon>
        <taxon>Bacillota</taxon>
        <taxon>Bacilli</taxon>
        <taxon>Bacillales</taxon>
        <taxon>Caryophanaceae</taxon>
        <taxon>Sporosarcina</taxon>
    </lineage>
</organism>
<comment type="similarity">
    <text evidence="1">Belongs to the SCO1/2 family.</text>
</comment>
<dbReference type="InterPro" id="IPR003782">
    <property type="entry name" value="SCO1/SenC"/>
</dbReference>
<dbReference type="Pfam" id="PF02630">
    <property type="entry name" value="SCO1-SenC"/>
    <property type="match status" value="1"/>
</dbReference>
<dbReference type="PROSITE" id="PS51257">
    <property type="entry name" value="PROKAR_LIPOPROTEIN"/>
    <property type="match status" value="1"/>
</dbReference>